<dbReference type="PANTHER" id="PTHR11014">
    <property type="entry name" value="PEPTIDASE M20 FAMILY MEMBER"/>
    <property type="match status" value="1"/>
</dbReference>
<gene>
    <name evidence="4" type="primary">yxeP_2</name>
    <name evidence="4" type="ORF">WYH_02183</name>
</gene>
<keyword evidence="3" id="KW-0464">Manganese</keyword>
<feature type="binding site" evidence="3">
    <location>
        <position position="140"/>
    </location>
    <ligand>
        <name>Mn(2+)</name>
        <dbReference type="ChEBI" id="CHEBI:29035"/>
        <label>2</label>
    </ligand>
</feature>
<dbReference type="InterPro" id="IPR017439">
    <property type="entry name" value="Amidohydrolase"/>
</dbReference>
<dbReference type="GO" id="GO:0046872">
    <property type="term" value="F:metal ion binding"/>
    <property type="evidence" value="ECO:0007669"/>
    <property type="project" value="UniProtKB-KW"/>
</dbReference>
<comment type="similarity">
    <text evidence="1">Belongs to the peptidase M20 family.</text>
</comment>
<dbReference type="GO" id="GO:0016787">
    <property type="term" value="F:hydrolase activity"/>
    <property type="evidence" value="ECO:0007669"/>
    <property type="project" value="UniProtKB-KW"/>
</dbReference>
<dbReference type="RefSeq" id="WP_046903833.1">
    <property type="nucleotide sequence ID" value="NZ_CP011452.2"/>
</dbReference>
<evidence type="ECO:0000256" key="3">
    <source>
        <dbReference type="PIRSR" id="PIRSR005962-1"/>
    </source>
</evidence>
<dbReference type="SUPFAM" id="SSF53187">
    <property type="entry name" value="Zn-dependent exopeptidases"/>
    <property type="match status" value="1"/>
</dbReference>
<proteinExistence type="inferred from homology"/>
<keyword evidence="2 4" id="KW-0378">Hydrolase</keyword>
<keyword evidence="3" id="KW-0479">Metal-binding</keyword>
<dbReference type="PANTHER" id="PTHR11014:SF63">
    <property type="entry name" value="METALLOPEPTIDASE, PUTATIVE (AFU_ORTHOLOGUE AFUA_6G09600)-RELATED"/>
    <property type="match status" value="1"/>
</dbReference>
<feature type="binding site" evidence="3">
    <location>
        <position position="366"/>
    </location>
    <ligand>
        <name>Mn(2+)</name>
        <dbReference type="ChEBI" id="CHEBI:29035"/>
        <label>2</label>
    </ligand>
</feature>
<feature type="binding site" evidence="3">
    <location>
        <position position="106"/>
    </location>
    <ligand>
        <name>Mn(2+)</name>
        <dbReference type="ChEBI" id="CHEBI:29035"/>
        <label>2</label>
    </ligand>
</feature>
<dbReference type="InterPro" id="IPR011650">
    <property type="entry name" value="Peptidase_M20_dimer"/>
</dbReference>
<dbReference type="SUPFAM" id="SSF55031">
    <property type="entry name" value="Bacterial exopeptidase dimerisation domain"/>
    <property type="match status" value="1"/>
</dbReference>
<organism evidence="4 5">
    <name type="scientific">Croceibacterium atlanticum</name>
    <dbReference type="NCBI Taxonomy" id="1267766"/>
    <lineage>
        <taxon>Bacteria</taxon>
        <taxon>Pseudomonadati</taxon>
        <taxon>Pseudomonadota</taxon>
        <taxon>Alphaproteobacteria</taxon>
        <taxon>Sphingomonadales</taxon>
        <taxon>Erythrobacteraceae</taxon>
        <taxon>Croceibacterium</taxon>
    </lineage>
</organism>
<dbReference type="Pfam" id="PF07687">
    <property type="entry name" value="M20_dimer"/>
    <property type="match status" value="1"/>
</dbReference>
<dbReference type="AlphaFoldDB" id="A0A0F7KVM7"/>
<evidence type="ECO:0000256" key="2">
    <source>
        <dbReference type="ARBA" id="ARBA00022801"/>
    </source>
</evidence>
<dbReference type="InterPro" id="IPR002933">
    <property type="entry name" value="Peptidase_M20"/>
</dbReference>
<dbReference type="NCBIfam" id="TIGR01891">
    <property type="entry name" value="amidohydrolases"/>
    <property type="match status" value="1"/>
</dbReference>
<comment type="cofactor">
    <cofactor evidence="3">
        <name>Mn(2+)</name>
        <dbReference type="ChEBI" id="CHEBI:29035"/>
    </cofactor>
    <text evidence="3">The Mn(2+) ion enhances activity.</text>
</comment>
<dbReference type="KEGG" id="aay:WYH_02183"/>
<feature type="binding site" evidence="3">
    <location>
        <position position="165"/>
    </location>
    <ligand>
        <name>Mn(2+)</name>
        <dbReference type="ChEBI" id="CHEBI:29035"/>
        <label>2</label>
    </ligand>
</feature>
<sequence length="397" mass="42248">MLAELLFEDARGLAPRITALRRAIHAEPELGLQTPLTLQKVKAELADLPLAWREGPSTTGAVAVLQGAKPGRSILLRGDMDALPMDEATGLDFASTIAGRMHACGHDTHTAMLAGAARILANRRGELAGEVQFMFQPGEEGHHGARFMIDDGLLDPLPDAAFALHIMPNQRHGLLASRAGALMAAADELDIIVHGRGGHASMPHQTRDPVPVACEIVSAIQTLVARRFDAAEATVVTIARIEAGSTHNVIPDQASMRGTIRTLSRERREEVHEALRHLAQGIAAAHDCRAEVTITEGFPPTINDARAVDLAEAVATELPDGAFERLANPIMGAEDFSYVIEKVPGAMAFLGVAAEGADWAGCCGIHSSRMIVDETALPRGAAYLAACAAHFLERGWE</sequence>
<accession>A0A0F7KVM7</accession>
<evidence type="ECO:0000313" key="4">
    <source>
        <dbReference type="EMBL" id="AKH43216.1"/>
    </source>
</evidence>
<dbReference type="CDD" id="cd03886">
    <property type="entry name" value="M20_Acy1"/>
    <property type="match status" value="1"/>
</dbReference>
<dbReference type="Pfam" id="PF01546">
    <property type="entry name" value="Peptidase_M20"/>
    <property type="match status" value="1"/>
</dbReference>
<name>A0A0F7KVM7_9SPHN</name>
<reference evidence="4" key="1">
    <citation type="submission" date="2015-05" db="EMBL/GenBank/DDBJ databases">
        <title>The complete genome of Altererythrobacter atlanticus strain 26DY36.</title>
        <authorList>
            <person name="Wu Y.-H."/>
            <person name="Cheng H."/>
            <person name="Wu X.-W."/>
        </authorList>
    </citation>
    <scope>NUCLEOTIDE SEQUENCE [LARGE SCALE GENOMIC DNA]</scope>
    <source>
        <strain evidence="4">26DY36</strain>
    </source>
</reference>
<keyword evidence="5" id="KW-1185">Reference proteome</keyword>
<dbReference type="STRING" id="1267766.WYH_02183"/>
<evidence type="ECO:0000256" key="1">
    <source>
        <dbReference type="ARBA" id="ARBA00006153"/>
    </source>
</evidence>
<dbReference type="FunFam" id="3.30.70.360:FF:000014">
    <property type="entry name" value="N-acyl-L-amino acid amidohydrolase"/>
    <property type="match status" value="1"/>
</dbReference>
<dbReference type="PATRIC" id="fig|1267766.3.peg.2210"/>
<evidence type="ECO:0000313" key="5">
    <source>
        <dbReference type="Proteomes" id="UP000034392"/>
    </source>
</evidence>
<dbReference type="OrthoDB" id="9777385at2"/>
<protein>
    <submittedName>
        <fullName evidence="4">Hydrolase YxeP</fullName>
        <ecNumber evidence="4">3.-.-.-</ecNumber>
    </submittedName>
</protein>
<dbReference type="PIRSF" id="PIRSF005962">
    <property type="entry name" value="Pept_M20D_amidohydro"/>
    <property type="match status" value="1"/>
</dbReference>
<feature type="binding site" evidence="3">
    <location>
        <position position="104"/>
    </location>
    <ligand>
        <name>Mn(2+)</name>
        <dbReference type="ChEBI" id="CHEBI:29035"/>
        <label>2</label>
    </ligand>
</feature>
<dbReference type="EC" id="3.-.-.-" evidence="4"/>
<dbReference type="InterPro" id="IPR036264">
    <property type="entry name" value="Bact_exopeptidase_dim_dom"/>
</dbReference>
<dbReference type="EMBL" id="CP011452">
    <property type="protein sequence ID" value="AKH43216.1"/>
    <property type="molecule type" value="Genomic_DNA"/>
</dbReference>
<dbReference type="Proteomes" id="UP000034392">
    <property type="component" value="Chromosome"/>
</dbReference>
<dbReference type="Gene3D" id="3.30.70.360">
    <property type="match status" value="1"/>
</dbReference>
<dbReference type="Gene3D" id="3.40.630.10">
    <property type="entry name" value="Zn peptidases"/>
    <property type="match status" value="1"/>
</dbReference>